<dbReference type="InterPro" id="IPR023606">
    <property type="entry name" value="CoA-Trfase_III_dom_1_sf"/>
</dbReference>
<comment type="caution">
    <text evidence="2">The sequence shown here is derived from an EMBL/GenBank/DDBJ whole genome shotgun (WGS) entry which is preliminary data.</text>
</comment>
<keyword evidence="3" id="KW-1185">Reference proteome</keyword>
<dbReference type="AlphaFoldDB" id="A0A7X0LKD4"/>
<dbReference type="InterPro" id="IPR044855">
    <property type="entry name" value="CoA-Trfase_III_dom3_sf"/>
</dbReference>
<gene>
    <name evidence="2" type="ORF">HNQ40_001332</name>
</gene>
<dbReference type="GO" id="GO:0008410">
    <property type="term" value="F:CoA-transferase activity"/>
    <property type="evidence" value="ECO:0007669"/>
    <property type="project" value="TreeGrafter"/>
</dbReference>
<proteinExistence type="predicted"/>
<dbReference type="SUPFAM" id="SSF89796">
    <property type="entry name" value="CoA-transferase family III (CaiB/BaiF)"/>
    <property type="match status" value="1"/>
</dbReference>
<reference evidence="2 3" key="1">
    <citation type="submission" date="2020-08" db="EMBL/GenBank/DDBJ databases">
        <title>Genomic Encyclopedia of Type Strains, Phase IV (KMG-IV): sequencing the most valuable type-strain genomes for metagenomic binning, comparative biology and taxonomic classification.</title>
        <authorList>
            <person name="Goeker M."/>
        </authorList>
    </citation>
    <scope>NUCLEOTIDE SEQUENCE [LARGE SCALE GENOMIC DNA]</scope>
    <source>
        <strain evidence="2 3">DSM 103725</strain>
    </source>
</reference>
<evidence type="ECO:0000313" key="2">
    <source>
        <dbReference type="EMBL" id="MBB6429526.1"/>
    </source>
</evidence>
<accession>A0A7X0LKD4</accession>
<dbReference type="EMBL" id="JACHGY010000001">
    <property type="protein sequence ID" value="MBB6429526.1"/>
    <property type="molecule type" value="Genomic_DNA"/>
</dbReference>
<evidence type="ECO:0000313" key="3">
    <source>
        <dbReference type="Proteomes" id="UP000541810"/>
    </source>
</evidence>
<dbReference type="Pfam" id="PF02515">
    <property type="entry name" value="CoA_transf_3"/>
    <property type="match status" value="1"/>
</dbReference>
<dbReference type="Proteomes" id="UP000541810">
    <property type="component" value="Unassembled WGS sequence"/>
</dbReference>
<dbReference type="PANTHER" id="PTHR48207">
    <property type="entry name" value="SUCCINATE--HYDROXYMETHYLGLUTARATE COA-TRANSFERASE"/>
    <property type="match status" value="1"/>
</dbReference>
<protein>
    <submittedName>
        <fullName evidence="2">Crotonobetainyl-CoA:carnitine CoA-transferase CaiB-like acyl-CoA transferase</fullName>
    </submittedName>
</protein>
<keyword evidence="1 2" id="KW-0808">Transferase</keyword>
<dbReference type="PANTHER" id="PTHR48207:SF4">
    <property type="entry name" value="BLL6097 PROTEIN"/>
    <property type="match status" value="1"/>
</dbReference>
<dbReference type="InterPro" id="IPR050483">
    <property type="entry name" value="CoA-transferase_III_domain"/>
</dbReference>
<dbReference type="RefSeq" id="WP_184677100.1">
    <property type="nucleotide sequence ID" value="NZ_JACHGY010000001.1"/>
</dbReference>
<evidence type="ECO:0000256" key="1">
    <source>
        <dbReference type="ARBA" id="ARBA00022679"/>
    </source>
</evidence>
<dbReference type="Gene3D" id="3.40.50.10540">
    <property type="entry name" value="Crotonobetainyl-coa:carnitine coa-transferase, domain 1"/>
    <property type="match status" value="1"/>
</dbReference>
<dbReference type="InterPro" id="IPR003673">
    <property type="entry name" value="CoA-Trfase_fam_III"/>
</dbReference>
<name>A0A7X0LKD4_9BACT</name>
<dbReference type="Gene3D" id="3.30.1540.10">
    <property type="entry name" value="formyl-coa transferase, domain 3"/>
    <property type="match status" value="1"/>
</dbReference>
<sequence>MKRPLDGLIVLEFCQYMAGPWAGLRLSDLGARVIKVERPVKGEACRQLATKNMIVDGDSLVFHTANRGKESYAANLKDPGDLAEVKQLIAKADVLTHNFRPGVMEKLGLDYDAAKALNPKLIYASVTGYGTEGPWRAKPGQDLLAQSMSGVLYVSGKNDAPPTPLGLAVADGICGVHLTQGILAALVRRGRTGQGALVEVSLLQSLIDLQFEALTTYLNDGGRAPQRSAVSAGHPYQGAPYGIYATSDGFLALAMGSLEKLGEVLQLDALQNYDGSTDAFTKADEIRRVLADHLQSQPTADVLEQLEAADVWCGRVMGYDELRAHPGYQALDVEQTVTRDGAPPVKTLRSPIRFNGERLFDPKAAPRVGAHNDAVRKEILDA</sequence>
<organism evidence="2 3">
    <name type="scientific">Algisphaera agarilytica</name>
    <dbReference type="NCBI Taxonomy" id="1385975"/>
    <lineage>
        <taxon>Bacteria</taxon>
        <taxon>Pseudomonadati</taxon>
        <taxon>Planctomycetota</taxon>
        <taxon>Phycisphaerae</taxon>
        <taxon>Phycisphaerales</taxon>
        <taxon>Phycisphaeraceae</taxon>
        <taxon>Algisphaera</taxon>
    </lineage>
</organism>